<organism evidence="1 2">
    <name type="scientific">Janthinobacterium lividum</name>
    <dbReference type="NCBI Taxonomy" id="29581"/>
    <lineage>
        <taxon>Bacteria</taxon>
        <taxon>Pseudomonadati</taxon>
        <taxon>Pseudomonadota</taxon>
        <taxon>Betaproteobacteria</taxon>
        <taxon>Burkholderiales</taxon>
        <taxon>Oxalobacteraceae</taxon>
        <taxon>Janthinobacterium</taxon>
    </lineage>
</organism>
<evidence type="ECO:0000313" key="1">
    <source>
        <dbReference type="EMBL" id="TNC75074.1"/>
    </source>
</evidence>
<protein>
    <recommendedName>
        <fullName evidence="3">Beta protein</fullName>
    </recommendedName>
</protein>
<name>A0A5C4NK02_9BURK</name>
<sequence length="383" mass="41741">MIQSEKVLYCPALRMKEGELNGLRELASDVAAHVIPRLIVPPLGERDQKQFGLFAPGKAPDIGGILAKVWSGRRAFIDLSYLLDEAGRTEALAWLPDIFRRARGMKLRAIPMAKLSDMNAHEIPAFKASIAGGDKLKFALCVASGDMVRADFGADIKLALAGVGLEASDCAVIADFSDADFSDPDPVVPIIGGALEQLQTLGNWQHIIFQGTYYPESNPADPGQSTLCPRNEWLAWRQAVNFDPTTADHLIFGDYAADSSKMVFGSKGGRPIPHYRYTTATSWLIERGKASGGYLEVMQDVCKRVVKSGHFAGAVFSHADRLIYRTAHGLEGSGNATTWRQINTTHHVTRVVTDVAKVRGIVIREIAEERAPQEQMALLDGAV</sequence>
<proteinExistence type="predicted"/>
<dbReference type="Proteomes" id="UP000305681">
    <property type="component" value="Unassembled WGS sequence"/>
</dbReference>
<accession>A0A5C4NK02</accession>
<comment type="caution">
    <text evidence="1">The sequence shown here is derived from an EMBL/GenBank/DDBJ whole genome shotgun (WGS) entry which is preliminary data.</text>
</comment>
<evidence type="ECO:0008006" key="3">
    <source>
        <dbReference type="Google" id="ProtNLM"/>
    </source>
</evidence>
<evidence type="ECO:0000313" key="2">
    <source>
        <dbReference type="Proteomes" id="UP000305681"/>
    </source>
</evidence>
<gene>
    <name evidence="1" type="ORF">FHI69_20615</name>
</gene>
<dbReference type="AlphaFoldDB" id="A0A5C4NK02"/>
<dbReference type="RefSeq" id="WP_139091831.1">
    <property type="nucleotide sequence ID" value="NZ_VDGE01000009.1"/>
</dbReference>
<dbReference type="Pfam" id="PF14350">
    <property type="entry name" value="Beta_protein"/>
    <property type="match status" value="1"/>
</dbReference>
<reference evidence="1 2" key="1">
    <citation type="submission" date="2019-06" db="EMBL/GenBank/DDBJ databases">
        <title>Genome sequence of Janthinobacterium lividum UCD_MED1.</title>
        <authorList>
            <person name="De Leon M.E."/>
            <person name="Jospin G."/>
        </authorList>
    </citation>
    <scope>NUCLEOTIDE SEQUENCE [LARGE SCALE GENOMIC DNA]</scope>
    <source>
        <strain evidence="1 2">UCD_MED1</strain>
    </source>
</reference>
<dbReference type="InterPro" id="IPR025683">
    <property type="entry name" value="Protein_beta"/>
</dbReference>
<dbReference type="EMBL" id="VDGE01000009">
    <property type="protein sequence ID" value="TNC75074.1"/>
    <property type="molecule type" value="Genomic_DNA"/>
</dbReference>